<evidence type="ECO:0000256" key="3">
    <source>
        <dbReference type="ARBA" id="ARBA00022448"/>
    </source>
</evidence>
<dbReference type="EMBL" id="JADKBR010000017">
    <property type="protein sequence ID" value="MBK8891558.1"/>
    <property type="molecule type" value="Genomic_DNA"/>
</dbReference>
<feature type="transmembrane region" description="Helical" evidence="13">
    <location>
        <begin position="50"/>
        <end position="69"/>
    </location>
</feature>
<evidence type="ECO:0000256" key="11">
    <source>
        <dbReference type="ARBA" id="ARBA00023136"/>
    </source>
</evidence>
<feature type="transmembrane region" description="Helical" evidence="13">
    <location>
        <begin position="149"/>
        <end position="168"/>
    </location>
</feature>
<feature type="domain" description="Cytochrome b561 bacterial/Ni-hydrogenase" evidence="14">
    <location>
        <begin position="9"/>
        <end position="178"/>
    </location>
</feature>
<evidence type="ECO:0000313" key="16">
    <source>
        <dbReference type="Proteomes" id="UP000808146"/>
    </source>
</evidence>
<dbReference type="PANTHER" id="PTHR30529:SF3">
    <property type="entry name" value="CYTOCHROME B561 HOMOLOG 1"/>
    <property type="match status" value="1"/>
</dbReference>
<dbReference type="GO" id="GO:0005886">
    <property type="term" value="C:plasma membrane"/>
    <property type="evidence" value="ECO:0007669"/>
    <property type="project" value="UniProtKB-SubCell"/>
</dbReference>
<evidence type="ECO:0000259" key="14">
    <source>
        <dbReference type="Pfam" id="PF01292"/>
    </source>
</evidence>
<keyword evidence="6 13" id="KW-0812">Transmembrane</keyword>
<evidence type="ECO:0000256" key="12">
    <source>
        <dbReference type="ARBA" id="ARBA00037975"/>
    </source>
</evidence>
<keyword evidence="8" id="KW-0249">Electron transport</keyword>
<evidence type="ECO:0000313" key="15">
    <source>
        <dbReference type="EMBL" id="MBK8891558.1"/>
    </source>
</evidence>
<evidence type="ECO:0000256" key="1">
    <source>
        <dbReference type="ARBA" id="ARBA00001970"/>
    </source>
</evidence>
<dbReference type="AlphaFoldDB" id="A0A9D7QMA2"/>
<evidence type="ECO:0000256" key="13">
    <source>
        <dbReference type="SAM" id="Phobius"/>
    </source>
</evidence>
<comment type="caution">
    <text evidence="15">The sequence shown here is derived from an EMBL/GenBank/DDBJ whole genome shotgun (WGS) entry which is preliminary data.</text>
</comment>
<evidence type="ECO:0000256" key="8">
    <source>
        <dbReference type="ARBA" id="ARBA00022982"/>
    </source>
</evidence>
<keyword evidence="5" id="KW-0349">Heme</keyword>
<evidence type="ECO:0000256" key="2">
    <source>
        <dbReference type="ARBA" id="ARBA00004651"/>
    </source>
</evidence>
<evidence type="ECO:0000256" key="4">
    <source>
        <dbReference type="ARBA" id="ARBA00022475"/>
    </source>
</evidence>
<dbReference type="SUPFAM" id="SSF81342">
    <property type="entry name" value="Transmembrane di-heme cytochromes"/>
    <property type="match status" value="1"/>
</dbReference>
<reference evidence="15" key="1">
    <citation type="submission" date="2020-10" db="EMBL/GenBank/DDBJ databases">
        <title>Connecting structure to function with the recovery of over 1000 high-quality activated sludge metagenome-assembled genomes encoding full-length rRNA genes using long-read sequencing.</title>
        <authorList>
            <person name="Singleton C.M."/>
            <person name="Petriglieri F."/>
            <person name="Kristensen J.M."/>
            <person name="Kirkegaard R.H."/>
            <person name="Michaelsen T.Y."/>
            <person name="Andersen M.H."/>
            <person name="Karst S.M."/>
            <person name="Dueholm M.S."/>
            <person name="Nielsen P.H."/>
            <person name="Albertsen M."/>
        </authorList>
    </citation>
    <scope>NUCLEOTIDE SEQUENCE</scope>
    <source>
        <strain evidence="15">OdNE_18-Q3-R46-58_BAT3C.305</strain>
    </source>
</reference>
<keyword evidence="3" id="KW-0813">Transport</keyword>
<organism evidence="15 16">
    <name type="scientific">Candidatus Dechloromonas phosphorivorans</name>
    <dbReference type="NCBI Taxonomy" id="2899244"/>
    <lineage>
        <taxon>Bacteria</taxon>
        <taxon>Pseudomonadati</taxon>
        <taxon>Pseudomonadota</taxon>
        <taxon>Betaproteobacteria</taxon>
        <taxon>Rhodocyclales</taxon>
        <taxon>Azonexaceae</taxon>
        <taxon>Dechloromonas</taxon>
    </lineage>
</organism>
<name>A0A9D7QMA2_9RHOO</name>
<evidence type="ECO:0000256" key="5">
    <source>
        <dbReference type="ARBA" id="ARBA00022617"/>
    </source>
</evidence>
<comment type="cofactor">
    <cofactor evidence="1">
        <name>heme b</name>
        <dbReference type="ChEBI" id="CHEBI:60344"/>
    </cofactor>
</comment>
<proteinExistence type="inferred from homology"/>
<dbReference type="InterPro" id="IPR016174">
    <property type="entry name" value="Di-haem_cyt_TM"/>
</dbReference>
<dbReference type="Proteomes" id="UP000808146">
    <property type="component" value="Unassembled WGS sequence"/>
</dbReference>
<keyword evidence="7" id="KW-0479">Metal-binding</keyword>
<keyword evidence="11 13" id="KW-0472">Membrane</keyword>
<keyword evidence="10" id="KW-0408">Iron</keyword>
<dbReference type="GO" id="GO:0022904">
    <property type="term" value="P:respiratory electron transport chain"/>
    <property type="evidence" value="ECO:0007669"/>
    <property type="project" value="InterPro"/>
</dbReference>
<sequence>MEWRNTNDRYGSLSVGLHWLMFLQLVAVYACIDLREFFPKGSDLREGLKVWHFMLGLSVFLLVWIRLVVHMTGPVPNIVPAPPAWQSALGKLVHVALYGLMIALPVLGWLILGAEGKVTPFFGLQLPALVAEDKNLAEWLKEIHETGGTIGYFVIGLHALAALFHHYVQRDNTLSRILLTRT</sequence>
<evidence type="ECO:0000256" key="6">
    <source>
        <dbReference type="ARBA" id="ARBA00022692"/>
    </source>
</evidence>
<dbReference type="PROSITE" id="PS51257">
    <property type="entry name" value="PROKAR_LIPOPROTEIN"/>
    <property type="match status" value="1"/>
</dbReference>
<comment type="similarity">
    <text evidence="12">Belongs to the cytochrome b561 family.</text>
</comment>
<accession>A0A9D7QMA2</accession>
<keyword evidence="9 13" id="KW-1133">Transmembrane helix</keyword>
<feature type="transmembrane region" description="Helical" evidence="13">
    <location>
        <begin position="12"/>
        <end position="30"/>
    </location>
</feature>
<keyword evidence="4" id="KW-1003">Cell membrane</keyword>
<dbReference type="GO" id="GO:0046872">
    <property type="term" value="F:metal ion binding"/>
    <property type="evidence" value="ECO:0007669"/>
    <property type="project" value="UniProtKB-KW"/>
</dbReference>
<dbReference type="Pfam" id="PF01292">
    <property type="entry name" value="Ni_hydr_CYTB"/>
    <property type="match status" value="1"/>
</dbReference>
<dbReference type="GO" id="GO:0020037">
    <property type="term" value="F:heme binding"/>
    <property type="evidence" value="ECO:0007669"/>
    <property type="project" value="TreeGrafter"/>
</dbReference>
<dbReference type="InterPro" id="IPR052168">
    <property type="entry name" value="Cytochrome_b561_oxidase"/>
</dbReference>
<gene>
    <name evidence="15" type="ORF">IPN75_14865</name>
</gene>
<feature type="transmembrane region" description="Helical" evidence="13">
    <location>
        <begin position="89"/>
        <end position="112"/>
    </location>
</feature>
<dbReference type="GO" id="GO:0009055">
    <property type="term" value="F:electron transfer activity"/>
    <property type="evidence" value="ECO:0007669"/>
    <property type="project" value="InterPro"/>
</dbReference>
<dbReference type="InterPro" id="IPR011577">
    <property type="entry name" value="Cyt_b561_bac/Ni-Hgenase"/>
</dbReference>
<evidence type="ECO:0000256" key="10">
    <source>
        <dbReference type="ARBA" id="ARBA00023004"/>
    </source>
</evidence>
<protein>
    <submittedName>
        <fullName evidence="15">Cytochrome b</fullName>
    </submittedName>
</protein>
<dbReference type="PANTHER" id="PTHR30529">
    <property type="entry name" value="CYTOCHROME B561"/>
    <property type="match status" value="1"/>
</dbReference>
<comment type="subcellular location">
    <subcellularLocation>
        <location evidence="2">Cell membrane</location>
        <topology evidence="2">Multi-pass membrane protein</topology>
    </subcellularLocation>
</comment>
<evidence type="ECO:0000256" key="9">
    <source>
        <dbReference type="ARBA" id="ARBA00022989"/>
    </source>
</evidence>
<evidence type="ECO:0000256" key="7">
    <source>
        <dbReference type="ARBA" id="ARBA00022723"/>
    </source>
</evidence>